<feature type="non-terminal residue" evidence="8">
    <location>
        <position position="427"/>
    </location>
</feature>
<dbReference type="KEGG" id="aaf:AURANDRAFT_1519"/>
<dbReference type="InParanoid" id="F0XZJ5"/>
<dbReference type="InterPro" id="IPR001650">
    <property type="entry name" value="Helicase_C-like"/>
</dbReference>
<feature type="non-terminal residue" evidence="8">
    <location>
        <position position="1"/>
    </location>
</feature>
<dbReference type="Pfam" id="PF00270">
    <property type="entry name" value="DEAD"/>
    <property type="match status" value="1"/>
</dbReference>
<dbReference type="Proteomes" id="UP000002729">
    <property type="component" value="Unassembled WGS sequence"/>
</dbReference>
<keyword evidence="1 5" id="KW-0547">Nucleotide-binding</keyword>
<evidence type="ECO:0000313" key="8">
    <source>
        <dbReference type="EMBL" id="EGB11604.1"/>
    </source>
</evidence>
<dbReference type="InterPro" id="IPR027417">
    <property type="entry name" value="P-loop_NTPase"/>
</dbReference>
<dbReference type="EC" id="3.6.4.13" evidence="5"/>
<reference evidence="8 9" key="1">
    <citation type="journal article" date="2011" name="Proc. Natl. Acad. Sci. U.S.A.">
        <title>Niche of harmful alga Aureococcus anophagefferens revealed through ecogenomics.</title>
        <authorList>
            <person name="Gobler C.J."/>
            <person name="Berry D.L."/>
            <person name="Dyhrman S.T."/>
            <person name="Wilhelm S.W."/>
            <person name="Salamov A."/>
            <person name="Lobanov A.V."/>
            <person name="Zhang Y."/>
            <person name="Collier J.L."/>
            <person name="Wurch L.L."/>
            <person name="Kustka A.B."/>
            <person name="Dill B.D."/>
            <person name="Shah M."/>
            <person name="VerBerkmoes N.C."/>
            <person name="Kuo A."/>
            <person name="Terry A."/>
            <person name="Pangilinan J."/>
            <person name="Lindquist E.A."/>
            <person name="Lucas S."/>
            <person name="Paulsen I.T."/>
            <person name="Hattenrath-Lehmann T.K."/>
            <person name="Talmage S.C."/>
            <person name="Walker E.A."/>
            <person name="Koch F."/>
            <person name="Burson A.M."/>
            <person name="Marcoval M.A."/>
            <person name="Tang Y.Z."/>
            <person name="Lecleir G.R."/>
            <person name="Coyne K.J."/>
            <person name="Berg G.M."/>
            <person name="Bertrand E.M."/>
            <person name="Saito M.A."/>
            <person name="Gladyshev V.N."/>
            <person name="Grigoriev I.V."/>
        </authorList>
    </citation>
    <scope>NUCLEOTIDE SEQUENCE [LARGE SCALE GENOMIC DNA]</scope>
    <source>
        <strain evidence="9">CCMP 1984</strain>
    </source>
</reference>
<dbReference type="OrthoDB" id="422663at2759"/>
<dbReference type="Pfam" id="PF00271">
    <property type="entry name" value="Helicase_C"/>
    <property type="match status" value="1"/>
</dbReference>
<evidence type="ECO:0000256" key="4">
    <source>
        <dbReference type="ARBA" id="ARBA00022884"/>
    </source>
</evidence>
<dbReference type="eggNOG" id="KOG0348">
    <property type="taxonomic scope" value="Eukaryota"/>
</dbReference>
<dbReference type="GO" id="GO:0003724">
    <property type="term" value="F:RNA helicase activity"/>
    <property type="evidence" value="ECO:0007669"/>
    <property type="project" value="UniProtKB-EC"/>
</dbReference>
<evidence type="ECO:0000256" key="5">
    <source>
        <dbReference type="RuleBase" id="RU365068"/>
    </source>
</evidence>
<dbReference type="GO" id="GO:0003723">
    <property type="term" value="F:RNA binding"/>
    <property type="evidence" value="ECO:0007669"/>
    <property type="project" value="UniProtKB-UniRule"/>
</dbReference>
<dbReference type="GO" id="GO:0016787">
    <property type="term" value="F:hydrolase activity"/>
    <property type="evidence" value="ECO:0007669"/>
    <property type="project" value="UniProtKB-KW"/>
</dbReference>
<dbReference type="SMART" id="SM00487">
    <property type="entry name" value="DEXDc"/>
    <property type="match status" value="1"/>
</dbReference>
<dbReference type="SMART" id="SM00490">
    <property type="entry name" value="HELICc"/>
    <property type="match status" value="1"/>
</dbReference>
<keyword evidence="2 5" id="KW-0378">Hydrolase</keyword>
<evidence type="ECO:0000256" key="2">
    <source>
        <dbReference type="ARBA" id="ARBA00022801"/>
    </source>
</evidence>
<dbReference type="PANTHER" id="PTHR24031">
    <property type="entry name" value="RNA HELICASE"/>
    <property type="match status" value="1"/>
</dbReference>
<dbReference type="GeneID" id="20218477"/>
<keyword evidence="3 5" id="KW-0067">ATP-binding</keyword>
<comment type="function">
    <text evidence="5">RNA helicase.</text>
</comment>
<evidence type="ECO:0000313" key="9">
    <source>
        <dbReference type="Proteomes" id="UP000002729"/>
    </source>
</evidence>
<evidence type="ECO:0000256" key="3">
    <source>
        <dbReference type="ARBA" id="ARBA00022840"/>
    </source>
</evidence>
<dbReference type="PROSITE" id="PS51192">
    <property type="entry name" value="HELICASE_ATP_BIND_1"/>
    <property type="match status" value="1"/>
</dbReference>
<feature type="domain" description="Helicase ATP-binding" evidence="6">
    <location>
        <begin position="14"/>
        <end position="192"/>
    </location>
</feature>
<keyword evidence="4 5" id="KW-0694">RNA-binding</keyword>
<comment type="catalytic activity">
    <reaction evidence="5">
        <text>ATP + H2O = ADP + phosphate + H(+)</text>
        <dbReference type="Rhea" id="RHEA:13065"/>
        <dbReference type="ChEBI" id="CHEBI:15377"/>
        <dbReference type="ChEBI" id="CHEBI:15378"/>
        <dbReference type="ChEBI" id="CHEBI:30616"/>
        <dbReference type="ChEBI" id="CHEBI:43474"/>
        <dbReference type="ChEBI" id="CHEBI:456216"/>
        <dbReference type="EC" id="3.6.4.13"/>
    </reaction>
</comment>
<dbReference type="InterPro" id="IPR014001">
    <property type="entry name" value="Helicase_ATP-bd"/>
</dbReference>
<dbReference type="InterPro" id="IPR011545">
    <property type="entry name" value="DEAD/DEAH_box_helicase_dom"/>
</dbReference>
<keyword evidence="5" id="KW-0347">Helicase</keyword>
<dbReference type="GO" id="GO:0005524">
    <property type="term" value="F:ATP binding"/>
    <property type="evidence" value="ECO:0007669"/>
    <property type="project" value="UniProtKB-UniRule"/>
</dbReference>
<comment type="similarity">
    <text evidence="5">Belongs to the DEAD box helicase family.</text>
</comment>
<keyword evidence="9" id="KW-1185">Reference proteome</keyword>
<comment type="domain">
    <text evidence="5">The Q motif is unique to and characteristic of the DEAD box family of RNA helicases and controls ATP binding and hydrolysis.</text>
</comment>
<name>F0XZJ5_AURAN</name>
<dbReference type="SUPFAM" id="SSF52540">
    <property type="entry name" value="P-loop containing nucleoside triphosphate hydrolases"/>
    <property type="match status" value="1"/>
</dbReference>
<evidence type="ECO:0000259" key="6">
    <source>
        <dbReference type="PROSITE" id="PS51192"/>
    </source>
</evidence>
<dbReference type="AlphaFoldDB" id="F0XZJ5"/>
<gene>
    <name evidence="8" type="ORF">AURANDRAFT_1519</name>
</gene>
<dbReference type="RefSeq" id="XP_009033521.1">
    <property type="nucleotide sequence ID" value="XM_009035273.1"/>
</dbReference>
<proteinExistence type="inferred from homology"/>
<organism evidence="9">
    <name type="scientific">Aureococcus anophagefferens</name>
    <name type="common">Harmful bloom alga</name>
    <dbReference type="NCBI Taxonomy" id="44056"/>
    <lineage>
        <taxon>Eukaryota</taxon>
        <taxon>Sar</taxon>
        <taxon>Stramenopiles</taxon>
        <taxon>Ochrophyta</taxon>
        <taxon>Pelagophyceae</taxon>
        <taxon>Pelagomonadales</taxon>
        <taxon>Pelagomonadaceae</taxon>
        <taxon>Aureococcus</taxon>
    </lineage>
</organism>
<accession>F0XZJ5</accession>
<evidence type="ECO:0000256" key="1">
    <source>
        <dbReference type="ARBA" id="ARBA00022741"/>
    </source>
</evidence>
<sequence length="427" mass="45558">LGLAKPTEVQTRALLALRSKKDALLVAPTGSGKTLAYALPVLEALAARKKGRGDGAGCLVLAPTRELCLQIADVVEVVARKYDVSIVPGAITGGERRKSEKARLRKGLSLVVATPGRLLDHLKSTACLKFDALDWVVLDEVDRLLDMGFGPQIDDIIRRLGAKTYVTVLVTATITAKLADLAKAHLGRDHALVEVAKRETAPGAVETIAMPETLAQSYAICTLKLRLGALAAMLRDHPHAKTLVFVSTCASAEFHADLLNRPECRRLWEGATKAPRVAGRLHGNMKRDERRGAYVEFCRSGAAVLVATDVAARGLDFDAAKVERVVQLDAPRDAGTYVHRCGRAGRAGNAGSSTLVLLPSERPFLDALARRLRAGPPRRSALASKAHFDDAKATAAATVLEKLVAGDDDLGAKARDAFSAHVRAYAS</sequence>
<dbReference type="EMBL" id="GL833122">
    <property type="protein sequence ID" value="EGB11604.1"/>
    <property type="molecule type" value="Genomic_DNA"/>
</dbReference>
<evidence type="ECO:0000259" key="7">
    <source>
        <dbReference type="PROSITE" id="PS51194"/>
    </source>
</evidence>
<feature type="domain" description="Helicase C-terminal" evidence="7">
    <location>
        <begin position="226"/>
        <end position="388"/>
    </location>
</feature>
<dbReference type="CDD" id="cd18787">
    <property type="entry name" value="SF2_C_DEAD"/>
    <property type="match status" value="1"/>
</dbReference>
<protein>
    <recommendedName>
        <fullName evidence="5">ATP-dependent RNA helicase</fullName>
        <ecNumber evidence="5">3.6.4.13</ecNumber>
    </recommendedName>
</protein>
<dbReference type="Gene3D" id="3.40.50.300">
    <property type="entry name" value="P-loop containing nucleotide triphosphate hydrolases"/>
    <property type="match status" value="2"/>
</dbReference>
<dbReference type="PROSITE" id="PS51194">
    <property type="entry name" value="HELICASE_CTER"/>
    <property type="match status" value="1"/>
</dbReference>